<keyword evidence="8" id="KW-1185">Reference proteome</keyword>
<dbReference type="PANTHER" id="PTHR21711">
    <property type="entry name" value="MITOCHONDRIAL INNER MEMBRANE PROTEASE"/>
    <property type="match status" value="1"/>
</dbReference>
<keyword evidence="5 6" id="KW-0482">Metalloprotease</keyword>
<dbReference type="Proteomes" id="UP000000759">
    <property type="component" value="Chromosome 7"/>
</dbReference>
<keyword evidence="3 6" id="KW-0479">Metal-binding</keyword>
<evidence type="ECO:0000256" key="3">
    <source>
        <dbReference type="ARBA" id="ARBA00022723"/>
    </source>
</evidence>
<dbReference type="KEGG" id="pti:PHATRDRAFT_12106"/>
<proteinExistence type="inferred from homology"/>
<accession>B7FY01</accession>
<keyword evidence="2 6" id="KW-0645">Protease</keyword>
<dbReference type="OrthoDB" id="285308at2759"/>
<dbReference type="STRING" id="556484.B7FY01"/>
<evidence type="ECO:0000256" key="1">
    <source>
        <dbReference type="ARBA" id="ARBA00009915"/>
    </source>
</evidence>
<evidence type="ECO:0000256" key="4">
    <source>
        <dbReference type="ARBA" id="ARBA00022801"/>
    </source>
</evidence>
<dbReference type="PaxDb" id="2850-Phatr12106"/>
<dbReference type="InterPro" id="IPR019165">
    <property type="entry name" value="Peptidase_M76_ATP23"/>
</dbReference>
<reference evidence="8" key="2">
    <citation type="submission" date="2008-08" db="EMBL/GenBank/DDBJ databases">
        <authorList>
            <consortium name="Diatom Consortium"/>
            <person name="Grigoriev I."/>
            <person name="Grimwood J."/>
            <person name="Kuo A."/>
            <person name="Otillar R.P."/>
            <person name="Salamov A."/>
            <person name="Detter J.C."/>
            <person name="Lindquist E."/>
            <person name="Shapiro H."/>
            <person name="Lucas S."/>
            <person name="Glavina del Rio T."/>
            <person name="Pitluck S."/>
            <person name="Rokhsar D."/>
            <person name="Bowler C."/>
        </authorList>
    </citation>
    <scope>GENOME REANNOTATION</scope>
    <source>
        <strain evidence="8">CCAP 1055/1</strain>
    </source>
</reference>
<dbReference type="EMBL" id="CM000610">
    <property type="protein sequence ID" value="EEC48637.1"/>
    <property type="molecule type" value="Genomic_DNA"/>
</dbReference>
<feature type="non-terminal residue" evidence="7">
    <location>
        <position position="1"/>
    </location>
</feature>
<evidence type="ECO:0000256" key="5">
    <source>
        <dbReference type="ARBA" id="ARBA00023049"/>
    </source>
</evidence>
<evidence type="ECO:0000256" key="2">
    <source>
        <dbReference type="ARBA" id="ARBA00022670"/>
    </source>
</evidence>
<dbReference type="eggNOG" id="KOG3314">
    <property type="taxonomic scope" value="Eukaryota"/>
</dbReference>
<dbReference type="Pfam" id="PF09768">
    <property type="entry name" value="Peptidase_M76"/>
    <property type="match status" value="1"/>
</dbReference>
<dbReference type="EC" id="3.4.24.-" evidence="6"/>
<dbReference type="GO" id="GO:0046872">
    <property type="term" value="F:metal ion binding"/>
    <property type="evidence" value="ECO:0007669"/>
    <property type="project" value="UniProtKB-KW"/>
</dbReference>
<dbReference type="GO" id="GO:0034982">
    <property type="term" value="P:mitochondrial protein processing"/>
    <property type="evidence" value="ECO:0007669"/>
    <property type="project" value="TreeGrafter"/>
</dbReference>
<dbReference type="GO" id="GO:0005739">
    <property type="term" value="C:mitochondrion"/>
    <property type="evidence" value="ECO:0007669"/>
    <property type="project" value="GOC"/>
</dbReference>
<organism evidence="7 8">
    <name type="scientific">Phaeodactylum tricornutum (strain CCAP 1055/1)</name>
    <dbReference type="NCBI Taxonomy" id="556484"/>
    <lineage>
        <taxon>Eukaryota</taxon>
        <taxon>Sar</taxon>
        <taxon>Stramenopiles</taxon>
        <taxon>Ochrophyta</taxon>
        <taxon>Bacillariophyta</taxon>
        <taxon>Bacillariophyceae</taxon>
        <taxon>Bacillariophycidae</taxon>
        <taxon>Naviculales</taxon>
        <taxon>Phaeodactylaceae</taxon>
        <taxon>Phaeodactylum</taxon>
    </lineage>
</organism>
<reference evidence="7 8" key="1">
    <citation type="journal article" date="2008" name="Nature">
        <title>The Phaeodactylum genome reveals the evolutionary history of diatom genomes.</title>
        <authorList>
            <person name="Bowler C."/>
            <person name="Allen A.E."/>
            <person name="Badger J.H."/>
            <person name="Grimwood J."/>
            <person name="Jabbari K."/>
            <person name="Kuo A."/>
            <person name="Maheswari U."/>
            <person name="Martens C."/>
            <person name="Maumus F."/>
            <person name="Otillar R.P."/>
            <person name="Rayko E."/>
            <person name="Salamov A."/>
            <person name="Vandepoele K."/>
            <person name="Beszteri B."/>
            <person name="Gruber A."/>
            <person name="Heijde M."/>
            <person name="Katinka M."/>
            <person name="Mock T."/>
            <person name="Valentin K."/>
            <person name="Verret F."/>
            <person name="Berges J.A."/>
            <person name="Brownlee C."/>
            <person name="Cadoret J.P."/>
            <person name="Chiovitti A."/>
            <person name="Choi C.J."/>
            <person name="Coesel S."/>
            <person name="De Martino A."/>
            <person name="Detter J.C."/>
            <person name="Durkin C."/>
            <person name="Falciatore A."/>
            <person name="Fournet J."/>
            <person name="Haruta M."/>
            <person name="Huysman M.J."/>
            <person name="Jenkins B.D."/>
            <person name="Jiroutova K."/>
            <person name="Jorgensen R.E."/>
            <person name="Joubert Y."/>
            <person name="Kaplan A."/>
            <person name="Kroger N."/>
            <person name="Kroth P.G."/>
            <person name="La Roche J."/>
            <person name="Lindquist E."/>
            <person name="Lommer M."/>
            <person name="Martin-Jezequel V."/>
            <person name="Lopez P.J."/>
            <person name="Lucas S."/>
            <person name="Mangogna M."/>
            <person name="McGinnis K."/>
            <person name="Medlin L.K."/>
            <person name="Montsant A."/>
            <person name="Oudot-Le Secq M.P."/>
            <person name="Napoli C."/>
            <person name="Obornik M."/>
            <person name="Parker M.S."/>
            <person name="Petit J.L."/>
            <person name="Porcel B.M."/>
            <person name="Poulsen N."/>
            <person name="Robison M."/>
            <person name="Rychlewski L."/>
            <person name="Rynearson T.A."/>
            <person name="Schmutz J."/>
            <person name="Shapiro H."/>
            <person name="Siaut M."/>
            <person name="Stanley M."/>
            <person name="Sussman M.R."/>
            <person name="Taylor A.R."/>
            <person name="Vardi A."/>
            <person name="von Dassow P."/>
            <person name="Vyverman W."/>
            <person name="Willis A."/>
            <person name="Wyrwicz L.S."/>
            <person name="Rokhsar D.S."/>
            <person name="Weissenbach J."/>
            <person name="Armbrust E.V."/>
            <person name="Green B.R."/>
            <person name="Van de Peer Y."/>
            <person name="Grigoriev I.V."/>
        </authorList>
    </citation>
    <scope>NUCLEOTIDE SEQUENCE [LARGE SCALE GENOMIC DNA]</scope>
    <source>
        <strain evidence="7 8">CCAP 1055/1</strain>
    </source>
</reference>
<comment type="similarity">
    <text evidence="1 6">Belongs to the peptidase M76 family.</text>
</comment>
<gene>
    <name evidence="7" type="ORF">PHATRDRAFT_12106</name>
</gene>
<dbReference type="RefSeq" id="XP_002179651.1">
    <property type="nucleotide sequence ID" value="XM_002179615.1"/>
</dbReference>
<evidence type="ECO:0000313" key="8">
    <source>
        <dbReference type="Proteomes" id="UP000000759"/>
    </source>
</evidence>
<evidence type="ECO:0000313" key="7">
    <source>
        <dbReference type="EMBL" id="EEC48637.1"/>
    </source>
</evidence>
<dbReference type="GO" id="GO:0004222">
    <property type="term" value="F:metalloendopeptidase activity"/>
    <property type="evidence" value="ECO:0007669"/>
    <property type="project" value="InterPro"/>
</dbReference>
<dbReference type="GO" id="GO:0033615">
    <property type="term" value="P:mitochondrial proton-transporting ATP synthase complex assembly"/>
    <property type="evidence" value="ECO:0007669"/>
    <property type="project" value="TreeGrafter"/>
</dbReference>
<protein>
    <recommendedName>
        <fullName evidence="6">Mitochondrial inner membrane protease ATP23</fullName>
        <ecNumber evidence="6">3.4.24.-</ecNumber>
    </recommendedName>
</protein>
<sequence length="170" mass="19292">QNKAIQFLVQHLVDLGCSPPEGFIQCVSCEKPAAGGFGMRNGTSTLRVNPEIFICQQYMENERMAHKTLHHELIHAIDMCRTKMDPLHNCIHMACTEIRAENLSGECSFFREIPRMEKLKGHGAECVKRRAILSVRANPNCTARAGDYVNAAFDRCFADVYPFDRHPNQR</sequence>
<evidence type="ECO:0000256" key="6">
    <source>
        <dbReference type="RuleBase" id="RU364057"/>
    </source>
</evidence>
<name>B7FY01_PHATC</name>
<dbReference type="GeneID" id="7200726"/>
<dbReference type="AlphaFoldDB" id="B7FY01"/>
<keyword evidence="4 6" id="KW-0378">Hydrolase</keyword>
<dbReference type="InParanoid" id="B7FY01"/>
<dbReference type="PANTHER" id="PTHR21711:SF0">
    <property type="entry name" value="MITOCHONDRIAL INNER MEMBRANE PROTEASE ATP23 HOMOLOG"/>
    <property type="match status" value="1"/>
</dbReference>